<accession>A0A830HZ84</accession>
<dbReference type="AlphaFoldDB" id="A0A830HZ84"/>
<gene>
    <name evidence="13" type="ORF">PPROV_000988000</name>
</gene>
<keyword evidence="3 10" id="KW-0813">Transport</keyword>
<evidence type="ECO:0000313" key="13">
    <source>
        <dbReference type="EMBL" id="GHP11150.1"/>
    </source>
</evidence>
<dbReference type="InterPro" id="IPR018108">
    <property type="entry name" value="MCP_transmembrane"/>
</dbReference>
<dbReference type="Gene3D" id="1.50.40.10">
    <property type="entry name" value="Mitochondrial carrier domain"/>
    <property type="match status" value="1"/>
</dbReference>
<organism evidence="13 14">
    <name type="scientific">Pycnococcus provasolii</name>
    <dbReference type="NCBI Taxonomy" id="41880"/>
    <lineage>
        <taxon>Eukaryota</taxon>
        <taxon>Viridiplantae</taxon>
        <taxon>Chlorophyta</taxon>
        <taxon>Pseudoscourfieldiophyceae</taxon>
        <taxon>Pseudoscourfieldiales</taxon>
        <taxon>Pycnococcaceae</taxon>
        <taxon>Pycnococcus</taxon>
    </lineage>
</organism>
<evidence type="ECO:0000256" key="3">
    <source>
        <dbReference type="ARBA" id="ARBA00022448"/>
    </source>
</evidence>
<dbReference type="EMBL" id="BNJQ01000033">
    <property type="protein sequence ID" value="GHP11150.1"/>
    <property type="molecule type" value="Genomic_DNA"/>
</dbReference>
<dbReference type="Pfam" id="PF00153">
    <property type="entry name" value="Mito_carr"/>
    <property type="match status" value="3"/>
</dbReference>
<evidence type="ECO:0000256" key="9">
    <source>
        <dbReference type="PROSITE-ProRule" id="PRU00282"/>
    </source>
</evidence>
<evidence type="ECO:0000256" key="10">
    <source>
        <dbReference type="RuleBase" id="RU000488"/>
    </source>
</evidence>
<evidence type="ECO:0000256" key="5">
    <source>
        <dbReference type="ARBA" id="ARBA00022737"/>
    </source>
</evidence>
<keyword evidence="7 9" id="KW-0472">Membrane</keyword>
<dbReference type="GO" id="GO:0044610">
    <property type="term" value="F:FMN transmembrane transporter activity"/>
    <property type="evidence" value="ECO:0007669"/>
    <property type="project" value="TreeGrafter"/>
</dbReference>
<dbReference type="PROSITE" id="PS50920">
    <property type="entry name" value="SOLCAR"/>
    <property type="match status" value="3"/>
</dbReference>
<feature type="transmembrane region" description="Helical" evidence="12">
    <location>
        <begin position="105"/>
        <end position="127"/>
    </location>
</feature>
<feature type="transmembrane region" description="Helical" evidence="12">
    <location>
        <begin position="265"/>
        <end position="286"/>
    </location>
</feature>
<feature type="repeat" description="Solcar" evidence="9">
    <location>
        <begin position="2"/>
        <end position="134"/>
    </location>
</feature>
<evidence type="ECO:0000256" key="1">
    <source>
        <dbReference type="ARBA" id="ARBA00004585"/>
    </source>
</evidence>
<dbReference type="GO" id="GO:0015230">
    <property type="term" value="F:FAD transmembrane transporter activity"/>
    <property type="evidence" value="ECO:0007669"/>
    <property type="project" value="TreeGrafter"/>
</dbReference>
<dbReference type="InterPro" id="IPR052217">
    <property type="entry name" value="Mito/Peroxisomal_Carrier"/>
</dbReference>
<feature type="transmembrane region" description="Helical" evidence="12">
    <location>
        <begin position="147"/>
        <end position="174"/>
    </location>
</feature>
<evidence type="ECO:0000256" key="8">
    <source>
        <dbReference type="ARBA" id="ARBA00023140"/>
    </source>
</evidence>
<name>A0A830HZ84_9CHLO</name>
<comment type="subcellular location">
    <subcellularLocation>
        <location evidence="1">Peroxisome membrane</location>
        <topology evidence="1">Multi-pass membrane protein</topology>
    </subcellularLocation>
</comment>
<feature type="repeat" description="Solcar" evidence="9">
    <location>
        <begin position="260"/>
        <end position="356"/>
    </location>
</feature>
<dbReference type="GO" id="GO:0080122">
    <property type="term" value="F:AMP transmembrane transporter activity"/>
    <property type="evidence" value="ECO:0007669"/>
    <property type="project" value="TreeGrafter"/>
</dbReference>
<dbReference type="GO" id="GO:0005347">
    <property type="term" value="F:ATP transmembrane transporter activity"/>
    <property type="evidence" value="ECO:0007669"/>
    <property type="project" value="TreeGrafter"/>
</dbReference>
<evidence type="ECO:0000256" key="6">
    <source>
        <dbReference type="ARBA" id="ARBA00022989"/>
    </source>
</evidence>
<comment type="caution">
    <text evidence="13">The sequence shown here is derived from an EMBL/GenBank/DDBJ whole genome shotgun (WGS) entry which is preliminary data.</text>
</comment>
<evidence type="ECO:0000256" key="4">
    <source>
        <dbReference type="ARBA" id="ARBA00022692"/>
    </source>
</evidence>
<evidence type="ECO:0008006" key="15">
    <source>
        <dbReference type="Google" id="ProtNLM"/>
    </source>
</evidence>
<protein>
    <recommendedName>
        <fullName evidence="15">ADP,ATP carrier protein</fullName>
    </recommendedName>
</protein>
<keyword evidence="14" id="KW-1185">Reference proteome</keyword>
<evidence type="ECO:0000256" key="12">
    <source>
        <dbReference type="SAM" id="Phobius"/>
    </source>
</evidence>
<keyword evidence="5" id="KW-0677">Repeat</keyword>
<evidence type="ECO:0000256" key="11">
    <source>
        <dbReference type="SAM" id="MobiDB-lite"/>
    </source>
</evidence>
<dbReference type="GO" id="GO:0015217">
    <property type="term" value="F:ADP transmembrane transporter activity"/>
    <property type="evidence" value="ECO:0007669"/>
    <property type="project" value="TreeGrafter"/>
</dbReference>
<evidence type="ECO:0000313" key="14">
    <source>
        <dbReference type="Proteomes" id="UP000660262"/>
    </source>
</evidence>
<feature type="transmembrane region" description="Helical" evidence="12">
    <location>
        <begin position="211"/>
        <end position="233"/>
    </location>
</feature>
<evidence type="ECO:0000256" key="7">
    <source>
        <dbReference type="ARBA" id="ARBA00023136"/>
    </source>
</evidence>
<evidence type="ECO:0000256" key="2">
    <source>
        <dbReference type="ARBA" id="ARBA00006375"/>
    </source>
</evidence>
<reference evidence="13" key="1">
    <citation type="submission" date="2020-10" db="EMBL/GenBank/DDBJ databases">
        <title>Unveiling of a novel bifunctional photoreceptor, Dualchrome1, isolated from a cosmopolitan green alga.</title>
        <authorList>
            <person name="Suzuki S."/>
            <person name="Kawachi M."/>
        </authorList>
    </citation>
    <scope>NUCLEOTIDE SEQUENCE</scope>
    <source>
        <strain evidence="13">NIES 2893</strain>
    </source>
</reference>
<sequence length="365" mass="38380">MSAELASALAGAGGGVTALLTTYPLLTVTTVQQTLLASSARDDDASESTSRKPSDSTGSSSAGPLTKRRLVHDSTSSPAEPPPPKTPVTALEVARKLVATNGVGALYNGVVPALVGTATSQAVYYATMSRLRRLLLSSQNKPADAPISVASTLLVASAAGCVNVMLTNPIWVVVTIMQAQRKSSDATDATSRTATTLEVIRDIYRGGGLSGYWKGVVASLIMVSNPTIQYAFYEGLLNLRRRYWATPRPSKSGPSTPSKPGPLEVFLLGMVAKFGATVITYPLLVVKSRLQSTTKKSDANGSAKEDGKYRSTLEALVSISRDEGVGALYRGIETKLVQTLTAAGLLFMVADSINAEARRLLKVKT</sequence>
<keyword evidence="6 12" id="KW-1133">Transmembrane helix</keyword>
<dbReference type="SUPFAM" id="SSF103506">
    <property type="entry name" value="Mitochondrial carrier"/>
    <property type="match status" value="1"/>
</dbReference>
<dbReference type="PANTHER" id="PTHR45939:SF5">
    <property type="entry name" value="PEROXISOMAL MEMBRANE PROTEIN PMP34"/>
    <property type="match status" value="1"/>
</dbReference>
<dbReference type="InterPro" id="IPR023395">
    <property type="entry name" value="MCP_dom_sf"/>
</dbReference>
<feature type="region of interest" description="Disordered" evidence="11">
    <location>
        <begin position="37"/>
        <end position="87"/>
    </location>
</feature>
<dbReference type="GO" id="GO:0005778">
    <property type="term" value="C:peroxisomal membrane"/>
    <property type="evidence" value="ECO:0007669"/>
    <property type="project" value="UniProtKB-SubCell"/>
</dbReference>
<dbReference type="PANTHER" id="PTHR45939">
    <property type="entry name" value="PEROXISOMAL MEMBRANE PROTEIN PMP34-RELATED"/>
    <property type="match status" value="1"/>
</dbReference>
<keyword evidence="8" id="KW-0576">Peroxisome</keyword>
<keyword evidence="4 9" id="KW-0812">Transmembrane</keyword>
<dbReference type="OrthoDB" id="2019556at2759"/>
<dbReference type="GO" id="GO:0051724">
    <property type="term" value="F:NAD transmembrane transporter activity"/>
    <property type="evidence" value="ECO:0007669"/>
    <property type="project" value="TreeGrafter"/>
</dbReference>
<dbReference type="Proteomes" id="UP000660262">
    <property type="component" value="Unassembled WGS sequence"/>
</dbReference>
<feature type="repeat" description="Solcar" evidence="9">
    <location>
        <begin position="147"/>
        <end position="239"/>
    </location>
</feature>
<comment type="similarity">
    <text evidence="2 10">Belongs to the mitochondrial carrier (TC 2.A.29) family.</text>
</comment>
<dbReference type="GO" id="GO:0015228">
    <property type="term" value="F:coenzyme A transmembrane transporter activity"/>
    <property type="evidence" value="ECO:0007669"/>
    <property type="project" value="TreeGrafter"/>
</dbReference>
<proteinExistence type="inferred from homology"/>